<keyword evidence="2" id="KW-1185">Reference proteome</keyword>
<evidence type="ECO:0000313" key="1">
    <source>
        <dbReference type="EMBL" id="KTC97904.1"/>
    </source>
</evidence>
<gene>
    <name evidence="1" type="ORF">Lgee_1680</name>
</gene>
<dbReference type="GO" id="GO:0016787">
    <property type="term" value="F:hydrolase activity"/>
    <property type="evidence" value="ECO:0007669"/>
    <property type="project" value="UniProtKB-KW"/>
</dbReference>
<dbReference type="SUPFAM" id="SSF52499">
    <property type="entry name" value="Isochorismatase-like hydrolases"/>
    <property type="match status" value="1"/>
</dbReference>
<dbReference type="Pfam" id="PF00857">
    <property type="entry name" value="Isochorismatase"/>
    <property type="match status" value="1"/>
</dbReference>
<dbReference type="InterPro" id="IPR050993">
    <property type="entry name" value="Isochorismatase_domain"/>
</dbReference>
<sequence>MLLDRDLSCVVLVDVQEKLAPLLPENASLIARGAWILRLAETLSVPVMVCEQYPRGLGHTVEALRPFRERSPCFEKVAFSCFADAPFAAHLLDEGRKQVVLIGIETHVCVLQSALQMKAAGFEVYVVRDAVGSRHALDHETGLSRMQAEGVHVVTSEMVFFEWLRVAGTNEFRELSRQFMREEA</sequence>
<name>A0A0W0TQR9_9GAMM</name>
<proteinExistence type="predicted"/>
<dbReference type="InterPro" id="IPR036380">
    <property type="entry name" value="Isochorismatase-like_sf"/>
</dbReference>
<dbReference type="PANTHER" id="PTHR14119">
    <property type="entry name" value="HYDROLASE"/>
    <property type="match status" value="1"/>
</dbReference>
<dbReference type="CDD" id="cd01012">
    <property type="entry name" value="YcaC_related"/>
    <property type="match status" value="1"/>
</dbReference>
<dbReference type="AlphaFoldDB" id="A0A0W0TQR9"/>
<reference evidence="1 2" key="1">
    <citation type="submission" date="2015-11" db="EMBL/GenBank/DDBJ databases">
        <title>Genomic analysis of 38 Legionella species identifies large and diverse effector repertoires.</title>
        <authorList>
            <person name="Burstein D."/>
            <person name="Amaro F."/>
            <person name="Zusman T."/>
            <person name="Lifshitz Z."/>
            <person name="Cohen O."/>
            <person name="Gilbert J.A."/>
            <person name="Pupko T."/>
            <person name="Shuman H.A."/>
            <person name="Segal G."/>
        </authorList>
    </citation>
    <scope>NUCLEOTIDE SEQUENCE [LARGE SCALE GENOMIC DNA]</scope>
    <source>
        <strain evidence="1 2">ATCC 49504</strain>
    </source>
</reference>
<keyword evidence="1" id="KW-0378">Hydrolase</keyword>
<dbReference type="STRING" id="45065.Lgee_1680"/>
<dbReference type="PANTHER" id="PTHR14119:SF3">
    <property type="entry name" value="ISOCHORISMATASE DOMAIN-CONTAINING PROTEIN 2"/>
    <property type="match status" value="1"/>
</dbReference>
<dbReference type="EMBL" id="LNYC01000068">
    <property type="protein sequence ID" value="KTC97904.1"/>
    <property type="molecule type" value="Genomic_DNA"/>
</dbReference>
<dbReference type="OrthoDB" id="9796958at2"/>
<protein>
    <submittedName>
        <fullName evidence="1">YcaC related amidohydrolase</fullName>
    </submittedName>
</protein>
<dbReference type="RefSeq" id="WP_028386979.1">
    <property type="nucleotide sequence ID" value="NZ_CAAAHN010000001.1"/>
</dbReference>
<dbReference type="Proteomes" id="UP000054785">
    <property type="component" value="Unassembled WGS sequence"/>
</dbReference>
<accession>A0A0W0TQR9</accession>
<comment type="caution">
    <text evidence="1">The sequence shown here is derived from an EMBL/GenBank/DDBJ whole genome shotgun (WGS) entry which is preliminary data.</text>
</comment>
<evidence type="ECO:0000313" key="2">
    <source>
        <dbReference type="Proteomes" id="UP000054785"/>
    </source>
</evidence>
<dbReference type="InterPro" id="IPR000868">
    <property type="entry name" value="Isochorismatase-like_dom"/>
</dbReference>
<dbReference type="PATRIC" id="fig|45065.4.peg.1821"/>
<dbReference type="Gene3D" id="3.40.50.850">
    <property type="entry name" value="Isochorismatase-like"/>
    <property type="match status" value="1"/>
</dbReference>
<organism evidence="1 2">
    <name type="scientific">Legionella geestiana</name>
    <dbReference type="NCBI Taxonomy" id="45065"/>
    <lineage>
        <taxon>Bacteria</taxon>
        <taxon>Pseudomonadati</taxon>
        <taxon>Pseudomonadota</taxon>
        <taxon>Gammaproteobacteria</taxon>
        <taxon>Legionellales</taxon>
        <taxon>Legionellaceae</taxon>
        <taxon>Legionella</taxon>
    </lineage>
</organism>